<comment type="caution">
    <text evidence="2">The sequence shown here is derived from an EMBL/GenBank/DDBJ whole genome shotgun (WGS) entry which is preliminary data.</text>
</comment>
<proteinExistence type="predicted"/>
<dbReference type="EMBL" id="BAAAZR010000065">
    <property type="protein sequence ID" value="GAA3846835.1"/>
    <property type="molecule type" value="Genomic_DNA"/>
</dbReference>
<evidence type="ECO:0008006" key="4">
    <source>
        <dbReference type="Google" id="ProtNLM"/>
    </source>
</evidence>
<sequence>MIALADKAYVGAGERVLVPYKGKNKPASQKSANRTHAKLRGPGDARMPS</sequence>
<name>A0ABP7JK01_9ACTN</name>
<evidence type="ECO:0000256" key="1">
    <source>
        <dbReference type="SAM" id="MobiDB-lite"/>
    </source>
</evidence>
<organism evidence="2 3">
    <name type="scientific">Sphaerisporangium flaviroseum</name>
    <dbReference type="NCBI Taxonomy" id="509199"/>
    <lineage>
        <taxon>Bacteria</taxon>
        <taxon>Bacillati</taxon>
        <taxon>Actinomycetota</taxon>
        <taxon>Actinomycetes</taxon>
        <taxon>Streptosporangiales</taxon>
        <taxon>Streptosporangiaceae</taxon>
        <taxon>Sphaerisporangium</taxon>
    </lineage>
</organism>
<gene>
    <name evidence="2" type="ORF">GCM10022226_83100</name>
</gene>
<evidence type="ECO:0000313" key="3">
    <source>
        <dbReference type="Proteomes" id="UP001500888"/>
    </source>
</evidence>
<evidence type="ECO:0000313" key="2">
    <source>
        <dbReference type="EMBL" id="GAA3846835.1"/>
    </source>
</evidence>
<dbReference type="Proteomes" id="UP001500888">
    <property type="component" value="Unassembled WGS sequence"/>
</dbReference>
<accession>A0ABP7JK01</accession>
<protein>
    <recommendedName>
        <fullName evidence="4">DDE Tnp4 domain-containing protein</fullName>
    </recommendedName>
</protein>
<reference evidence="3" key="1">
    <citation type="journal article" date="2019" name="Int. J. Syst. Evol. Microbiol.">
        <title>The Global Catalogue of Microorganisms (GCM) 10K type strain sequencing project: providing services to taxonomists for standard genome sequencing and annotation.</title>
        <authorList>
            <consortium name="The Broad Institute Genomics Platform"/>
            <consortium name="The Broad Institute Genome Sequencing Center for Infectious Disease"/>
            <person name="Wu L."/>
            <person name="Ma J."/>
        </authorList>
    </citation>
    <scope>NUCLEOTIDE SEQUENCE [LARGE SCALE GENOMIC DNA]</scope>
    <source>
        <strain evidence="3">JCM 16908</strain>
    </source>
</reference>
<feature type="region of interest" description="Disordered" evidence="1">
    <location>
        <begin position="21"/>
        <end position="49"/>
    </location>
</feature>
<keyword evidence="3" id="KW-1185">Reference proteome</keyword>